<dbReference type="InterPro" id="IPR029058">
    <property type="entry name" value="AB_hydrolase_fold"/>
</dbReference>
<sequence length="300" mass="32144">MNASTAVRERAVEEHWTTVDGTPTRYLQAGHGHPVLLIHGEGSVSESWYDVLRDLARDYRAIALDLPGYGYTRPISDASPPSLAAFVWKFARTLNLRRPALVGHSLGGGVSVHAALRRPGHVPALALVSSSGMGRAVSPAMVAQSVTPLGDLTRWLIPVLPFGPTLLVTSAAVFGAVRPWRITPPWWSSQTHAVSTPGALATTLRSQRSAVGLLGQKDVLLGRLRELPMPVLVAWGVHDRLVPFWQGIAARRRLRRGRLRLVPCSGHLLPLESPGELLKSLRPFLADAIAGAAGGGAGDE</sequence>
<accession>A0A1M5CTM3</accession>
<evidence type="ECO:0000259" key="1">
    <source>
        <dbReference type="Pfam" id="PF00561"/>
    </source>
</evidence>
<dbReference type="PRINTS" id="PR00111">
    <property type="entry name" value="ABHYDROLASE"/>
</dbReference>
<dbReference type="EMBL" id="FQVN01000004">
    <property type="protein sequence ID" value="SHF58069.1"/>
    <property type="molecule type" value="Genomic_DNA"/>
</dbReference>
<name>A0A1M5CTM3_STRHI</name>
<evidence type="ECO:0000313" key="3">
    <source>
        <dbReference type="Proteomes" id="UP000184501"/>
    </source>
</evidence>
<dbReference type="OrthoDB" id="5513277at2"/>
<reference evidence="2 3" key="1">
    <citation type="submission" date="2016-11" db="EMBL/GenBank/DDBJ databases">
        <authorList>
            <person name="Jaros S."/>
            <person name="Januszkiewicz K."/>
            <person name="Wedrychowicz H."/>
        </authorList>
    </citation>
    <scope>NUCLEOTIDE SEQUENCE [LARGE SCALE GENOMIC DNA]</scope>
    <source>
        <strain evidence="2 3">DSM 44523</strain>
    </source>
</reference>
<dbReference type="InterPro" id="IPR000073">
    <property type="entry name" value="AB_hydrolase_1"/>
</dbReference>
<proteinExistence type="predicted"/>
<evidence type="ECO:0000313" key="2">
    <source>
        <dbReference type="EMBL" id="SHF58069.1"/>
    </source>
</evidence>
<dbReference type="Proteomes" id="UP000184501">
    <property type="component" value="Unassembled WGS sequence"/>
</dbReference>
<dbReference type="SUPFAM" id="SSF53474">
    <property type="entry name" value="alpha/beta-Hydrolases"/>
    <property type="match status" value="1"/>
</dbReference>
<gene>
    <name evidence="2" type="ORF">SAMN05444320_104162</name>
</gene>
<feature type="domain" description="AB hydrolase-1" evidence="1">
    <location>
        <begin position="34"/>
        <end position="274"/>
    </location>
</feature>
<dbReference type="PANTHER" id="PTHR43689">
    <property type="entry name" value="HYDROLASE"/>
    <property type="match status" value="1"/>
</dbReference>
<organism evidence="2 3">
    <name type="scientific">Streptoalloteichus hindustanus</name>
    <dbReference type="NCBI Taxonomy" id="2017"/>
    <lineage>
        <taxon>Bacteria</taxon>
        <taxon>Bacillati</taxon>
        <taxon>Actinomycetota</taxon>
        <taxon>Actinomycetes</taxon>
        <taxon>Pseudonocardiales</taxon>
        <taxon>Pseudonocardiaceae</taxon>
        <taxon>Streptoalloteichus</taxon>
    </lineage>
</organism>
<dbReference type="STRING" id="2017.SAMN05444320_104162"/>
<dbReference type="GO" id="GO:0003824">
    <property type="term" value="F:catalytic activity"/>
    <property type="evidence" value="ECO:0007669"/>
    <property type="project" value="UniProtKB-ARBA"/>
</dbReference>
<dbReference type="AlphaFoldDB" id="A0A1M5CTM3"/>
<dbReference type="Pfam" id="PF00561">
    <property type="entry name" value="Abhydrolase_1"/>
    <property type="match status" value="1"/>
</dbReference>
<dbReference type="RefSeq" id="WP_073483060.1">
    <property type="nucleotide sequence ID" value="NZ_FQVN01000004.1"/>
</dbReference>
<keyword evidence="3" id="KW-1185">Reference proteome</keyword>
<protein>
    <submittedName>
        <fullName evidence="2">Pimeloyl-ACP methyl ester carboxylesterase</fullName>
    </submittedName>
</protein>
<dbReference type="PANTHER" id="PTHR43689:SF8">
    <property type="entry name" value="ALPHA_BETA-HYDROLASES SUPERFAMILY PROTEIN"/>
    <property type="match status" value="1"/>
</dbReference>
<dbReference type="Gene3D" id="3.40.50.1820">
    <property type="entry name" value="alpha/beta hydrolase"/>
    <property type="match status" value="1"/>
</dbReference>